<keyword evidence="2" id="KW-1185">Reference proteome</keyword>
<gene>
    <name evidence="1" type="ORF">Tco_0906789</name>
</gene>
<proteinExistence type="predicted"/>
<protein>
    <submittedName>
        <fullName evidence="1">Uncharacterized protein</fullName>
    </submittedName>
</protein>
<name>A0ABQ5CNM3_9ASTR</name>
<reference evidence="1" key="1">
    <citation type="journal article" date="2022" name="Int. J. Mol. Sci.">
        <title>Draft Genome of Tanacetum Coccineum: Genomic Comparison of Closely Related Tanacetum-Family Plants.</title>
        <authorList>
            <person name="Yamashiro T."/>
            <person name="Shiraishi A."/>
            <person name="Nakayama K."/>
            <person name="Satake H."/>
        </authorList>
    </citation>
    <scope>NUCLEOTIDE SEQUENCE</scope>
</reference>
<comment type="caution">
    <text evidence="1">The sequence shown here is derived from an EMBL/GenBank/DDBJ whole genome shotgun (WGS) entry which is preliminary data.</text>
</comment>
<sequence>MTKRPMCSLDIDGFCNGGELPGMVRVRCMTYFQDHKWYDELADGKLKEETLFENFHELDYNVLVKLQECWWKVNAHEVAPFTRSENYGHGPYANAKTERTYNPYLDINCIFGSNYGVDNVGYAQDN</sequence>
<evidence type="ECO:0000313" key="2">
    <source>
        <dbReference type="Proteomes" id="UP001151760"/>
    </source>
</evidence>
<evidence type="ECO:0000313" key="1">
    <source>
        <dbReference type="EMBL" id="GJT26514.1"/>
    </source>
</evidence>
<organism evidence="1 2">
    <name type="scientific">Tanacetum coccineum</name>
    <dbReference type="NCBI Taxonomy" id="301880"/>
    <lineage>
        <taxon>Eukaryota</taxon>
        <taxon>Viridiplantae</taxon>
        <taxon>Streptophyta</taxon>
        <taxon>Embryophyta</taxon>
        <taxon>Tracheophyta</taxon>
        <taxon>Spermatophyta</taxon>
        <taxon>Magnoliopsida</taxon>
        <taxon>eudicotyledons</taxon>
        <taxon>Gunneridae</taxon>
        <taxon>Pentapetalae</taxon>
        <taxon>asterids</taxon>
        <taxon>campanulids</taxon>
        <taxon>Asterales</taxon>
        <taxon>Asteraceae</taxon>
        <taxon>Asteroideae</taxon>
        <taxon>Anthemideae</taxon>
        <taxon>Anthemidinae</taxon>
        <taxon>Tanacetum</taxon>
    </lineage>
</organism>
<dbReference type="Proteomes" id="UP001151760">
    <property type="component" value="Unassembled WGS sequence"/>
</dbReference>
<dbReference type="EMBL" id="BQNB010014299">
    <property type="protein sequence ID" value="GJT26514.1"/>
    <property type="molecule type" value="Genomic_DNA"/>
</dbReference>
<accession>A0ABQ5CNM3</accession>
<reference evidence="1" key="2">
    <citation type="submission" date="2022-01" db="EMBL/GenBank/DDBJ databases">
        <authorList>
            <person name="Yamashiro T."/>
            <person name="Shiraishi A."/>
            <person name="Satake H."/>
            <person name="Nakayama K."/>
        </authorList>
    </citation>
    <scope>NUCLEOTIDE SEQUENCE</scope>
</reference>